<organism evidence="2">
    <name type="scientific">Sesamum radiatum</name>
    <name type="common">Black benniseed</name>
    <dbReference type="NCBI Taxonomy" id="300843"/>
    <lineage>
        <taxon>Eukaryota</taxon>
        <taxon>Viridiplantae</taxon>
        <taxon>Streptophyta</taxon>
        <taxon>Embryophyta</taxon>
        <taxon>Tracheophyta</taxon>
        <taxon>Spermatophyta</taxon>
        <taxon>Magnoliopsida</taxon>
        <taxon>eudicotyledons</taxon>
        <taxon>Gunneridae</taxon>
        <taxon>Pentapetalae</taxon>
        <taxon>asterids</taxon>
        <taxon>lamiids</taxon>
        <taxon>Lamiales</taxon>
        <taxon>Pedaliaceae</taxon>
        <taxon>Sesamum</taxon>
    </lineage>
</organism>
<feature type="compositionally biased region" description="Basic and acidic residues" evidence="1">
    <location>
        <begin position="73"/>
        <end position="92"/>
    </location>
</feature>
<gene>
    <name evidence="2" type="ORF">Sradi_2895700</name>
</gene>
<evidence type="ECO:0000313" key="2">
    <source>
        <dbReference type="EMBL" id="KAL0385014.1"/>
    </source>
</evidence>
<proteinExistence type="predicted"/>
<evidence type="ECO:0008006" key="3">
    <source>
        <dbReference type="Google" id="ProtNLM"/>
    </source>
</evidence>
<feature type="region of interest" description="Disordered" evidence="1">
    <location>
        <begin position="50"/>
        <end position="112"/>
    </location>
</feature>
<reference evidence="2" key="1">
    <citation type="submission" date="2020-06" db="EMBL/GenBank/DDBJ databases">
        <authorList>
            <person name="Li T."/>
            <person name="Hu X."/>
            <person name="Zhang T."/>
            <person name="Song X."/>
            <person name="Zhang H."/>
            <person name="Dai N."/>
            <person name="Sheng W."/>
            <person name="Hou X."/>
            <person name="Wei L."/>
        </authorList>
    </citation>
    <scope>NUCLEOTIDE SEQUENCE</scope>
    <source>
        <strain evidence="2">G02</strain>
        <tissue evidence="2">Leaf</tissue>
    </source>
</reference>
<protein>
    <recommendedName>
        <fullName evidence="3">BZIP domain-containing protein</fullName>
    </recommendedName>
</protein>
<dbReference type="EMBL" id="JACGWJ010000012">
    <property type="protein sequence ID" value="KAL0385014.1"/>
    <property type="molecule type" value="Genomic_DNA"/>
</dbReference>
<feature type="compositionally biased region" description="Polar residues" evidence="1">
    <location>
        <begin position="1"/>
        <end position="18"/>
    </location>
</feature>
<accession>A0AAW2RY46</accession>
<name>A0AAW2RY46_SESRA</name>
<reference evidence="2" key="2">
    <citation type="journal article" date="2024" name="Plant">
        <title>Genomic evolution and insights into agronomic trait innovations of Sesamum species.</title>
        <authorList>
            <person name="Miao H."/>
            <person name="Wang L."/>
            <person name="Qu L."/>
            <person name="Liu H."/>
            <person name="Sun Y."/>
            <person name="Le M."/>
            <person name="Wang Q."/>
            <person name="Wei S."/>
            <person name="Zheng Y."/>
            <person name="Lin W."/>
            <person name="Duan Y."/>
            <person name="Cao H."/>
            <person name="Xiong S."/>
            <person name="Wang X."/>
            <person name="Wei L."/>
            <person name="Li C."/>
            <person name="Ma Q."/>
            <person name="Ju M."/>
            <person name="Zhao R."/>
            <person name="Li G."/>
            <person name="Mu C."/>
            <person name="Tian Q."/>
            <person name="Mei H."/>
            <person name="Zhang T."/>
            <person name="Gao T."/>
            <person name="Zhang H."/>
        </authorList>
    </citation>
    <scope>NUCLEOTIDE SEQUENCE</scope>
    <source>
        <strain evidence="2">G02</strain>
    </source>
</reference>
<comment type="caution">
    <text evidence="2">The sequence shown here is derived from an EMBL/GenBank/DDBJ whole genome shotgun (WGS) entry which is preliminary data.</text>
</comment>
<evidence type="ECO:0000256" key="1">
    <source>
        <dbReference type="SAM" id="MobiDB-lite"/>
    </source>
</evidence>
<feature type="region of interest" description="Disordered" evidence="1">
    <location>
        <begin position="1"/>
        <end position="28"/>
    </location>
</feature>
<sequence>MISDSIPNASVAMASSNPKDFAKKKRANRLAKLKQCKLDARREQWLSQVKNKGGSKEEVNGGGVAHRVPAVHLENERGRPVEKLEIKPRNGEEIYGDGSSMHHYSDSSPCPPTARPARPAVYWAATTLGPILLQVAEAAAAVAVEAVAVVVMGSVQET</sequence>
<dbReference type="AlphaFoldDB" id="A0AAW2RY46"/>